<evidence type="ECO:0000256" key="6">
    <source>
        <dbReference type="ARBA" id="ARBA00023002"/>
    </source>
</evidence>
<keyword evidence="8 9" id="KW-0472">Membrane</keyword>
<keyword evidence="3" id="KW-0444">Lipid biosynthesis</keyword>
<keyword evidence="12" id="KW-1185">Reference proteome</keyword>
<evidence type="ECO:0000256" key="9">
    <source>
        <dbReference type="SAM" id="Phobius"/>
    </source>
</evidence>
<comment type="similarity">
    <text evidence="2">Belongs to the steroid 5-alpha reductase family.</text>
</comment>
<feature type="transmembrane region" description="Helical" evidence="9">
    <location>
        <begin position="109"/>
        <end position="130"/>
    </location>
</feature>
<dbReference type="InterPro" id="IPR039357">
    <property type="entry name" value="SRD5A/TECR"/>
</dbReference>
<organism evidence="11 12">
    <name type="scientific">Diaporthe vaccinii</name>
    <dbReference type="NCBI Taxonomy" id="105482"/>
    <lineage>
        <taxon>Eukaryota</taxon>
        <taxon>Fungi</taxon>
        <taxon>Dikarya</taxon>
        <taxon>Ascomycota</taxon>
        <taxon>Pezizomycotina</taxon>
        <taxon>Sordariomycetes</taxon>
        <taxon>Sordariomycetidae</taxon>
        <taxon>Diaporthales</taxon>
        <taxon>Diaporthaceae</taxon>
        <taxon>Diaporthe</taxon>
        <taxon>Diaporthe eres species complex</taxon>
    </lineage>
</organism>
<evidence type="ECO:0000313" key="12">
    <source>
        <dbReference type="Proteomes" id="UP001600888"/>
    </source>
</evidence>
<keyword evidence="4 9" id="KW-0812">Transmembrane</keyword>
<keyword evidence="6" id="KW-0560">Oxidoreductase</keyword>
<proteinExistence type="inferred from homology"/>
<comment type="subcellular location">
    <subcellularLocation>
        <location evidence="1">Membrane</location>
        <topology evidence="1">Multi-pass membrane protein</topology>
    </subcellularLocation>
</comment>
<dbReference type="Proteomes" id="UP001600888">
    <property type="component" value="Unassembled WGS sequence"/>
</dbReference>
<dbReference type="PANTHER" id="PTHR10556:SF28">
    <property type="entry name" value="VERY-LONG-CHAIN ENOYL-COA REDUCTASE"/>
    <property type="match status" value="1"/>
</dbReference>
<feature type="transmembrane region" description="Helical" evidence="9">
    <location>
        <begin position="277"/>
        <end position="302"/>
    </location>
</feature>
<keyword evidence="7" id="KW-0443">Lipid metabolism</keyword>
<protein>
    <recommendedName>
        <fullName evidence="10">3-oxo-5-alpha-steroid 4-dehydrogenase C-terminal domain-containing protein</fullName>
    </recommendedName>
</protein>
<dbReference type="InterPro" id="IPR001104">
    <property type="entry name" value="3-oxo-5_a-steroid_4-DH_C"/>
</dbReference>
<evidence type="ECO:0000256" key="2">
    <source>
        <dbReference type="ARBA" id="ARBA00007742"/>
    </source>
</evidence>
<dbReference type="Gene3D" id="1.20.120.1630">
    <property type="match status" value="1"/>
</dbReference>
<reference evidence="11 12" key="1">
    <citation type="submission" date="2024-03" db="EMBL/GenBank/DDBJ databases">
        <title>A high-quality draft genome sequence of Diaporthe vaccinii, a causative agent of upright dieback and viscid rot disease in cranberry plants.</title>
        <authorList>
            <person name="Sarrasin M."/>
            <person name="Lang B.F."/>
            <person name="Burger G."/>
        </authorList>
    </citation>
    <scope>NUCLEOTIDE SEQUENCE [LARGE SCALE GENOMIC DNA]</scope>
    <source>
        <strain evidence="11 12">IS7</strain>
    </source>
</reference>
<sequence>MATISSRLALPKSLVTSTMASKISLKLSNRAPKKPLRKLPASIELPIDAEIEDAKKAVARQAGVKDFNRIGLFHPSTRKRIGDRRALIRNLEDVTSTGEILVQDLGPQMAWRTVFLVEYLGPILFHGLFYSIRPQLAKVDPYFYKDADKLPVTVVQQACFYMFMAHFAKRELETAFLHRFSASTMPAFNIFRNSFFYWVFAGLLSGYFIYAPRSPAARTSFGPLDYVGIALYLGGEACNFVVHKHLAGLRKPGSTEKGIPSCIGSSLVTSPNYMFEVTAWVGVILVAREWSVIVFIAIGISYMAQWSRDKERALRATFGDKYKKKRYTMLPGLI</sequence>
<evidence type="ECO:0000259" key="10">
    <source>
        <dbReference type="Pfam" id="PF02544"/>
    </source>
</evidence>
<dbReference type="PANTHER" id="PTHR10556">
    <property type="entry name" value="3-OXO-5-ALPHA-STEROID 4-DEHYDROGENASE"/>
    <property type="match status" value="1"/>
</dbReference>
<keyword evidence="5 9" id="KW-1133">Transmembrane helix</keyword>
<feature type="transmembrane region" description="Helical" evidence="9">
    <location>
        <begin position="189"/>
        <end position="210"/>
    </location>
</feature>
<evidence type="ECO:0000256" key="7">
    <source>
        <dbReference type="ARBA" id="ARBA00023098"/>
    </source>
</evidence>
<evidence type="ECO:0000256" key="8">
    <source>
        <dbReference type="ARBA" id="ARBA00023136"/>
    </source>
</evidence>
<feature type="domain" description="3-oxo-5-alpha-steroid 4-dehydrogenase C-terminal" evidence="10">
    <location>
        <begin position="184"/>
        <end position="332"/>
    </location>
</feature>
<dbReference type="EMBL" id="JBAWTH010000001">
    <property type="protein sequence ID" value="KAL2293661.1"/>
    <property type="molecule type" value="Genomic_DNA"/>
</dbReference>
<accession>A0ABR4FG31</accession>
<comment type="caution">
    <text evidence="11">The sequence shown here is derived from an EMBL/GenBank/DDBJ whole genome shotgun (WGS) entry which is preliminary data.</text>
</comment>
<evidence type="ECO:0000256" key="5">
    <source>
        <dbReference type="ARBA" id="ARBA00022989"/>
    </source>
</evidence>
<evidence type="ECO:0000256" key="1">
    <source>
        <dbReference type="ARBA" id="ARBA00004141"/>
    </source>
</evidence>
<gene>
    <name evidence="11" type="ORF">FJTKL_05500</name>
</gene>
<evidence type="ECO:0000256" key="4">
    <source>
        <dbReference type="ARBA" id="ARBA00022692"/>
    </source>
</evidence>
<dbReference type="Pfam" id="PF02544">
    <property type="entry name" value="Steroid_dh"/>
    <property type="match status" value="1"/>
</dbReference>
<evidence type="ECO:0000256" key="3">
    <source>
        <dbReference type="ARBA" id="ARBA00022516"/>
    </source>
</evidence>
<dbReference type="PROSITE" id="PS50244">
    <property type="entry name" value="S5A_REDUCTASE"/>
    <property type="match status" value="1"/>
</dbReference>
<name>A0ABR4FG31_9PEZI</name>
<evidence type="ECO:0000313" key="11">
    <source>
        <dbReference type="EMBL" id="KAL2293661.1"/>
    </source>
</evidence>